<organism evidence="7 8">
    <name type="scientific">Alishewanella tabrizica</name>
    <dbReference type="NCBI Taxonomy" id="671278"/>
    <lineage>
        <taxon>Bacteria</taxon>
        <taxon>Pseudomonadati</taxon>
        <taxon>Pseudomonadota</taxon>
        <taxon>Gammaproteobacteria</taxon>
        <taxon>Alteromonadales</taxon>
        <taxon>Alteromonadaceae</taxon>
        <taxon>Alishewanella</taxon>
    </lineage>
</organism>
<feature type="DNA-binding region" description="H-T-H motif" evidence="5">
    <location>
        <begin position="33"/>
        <end position="52"/>
    </location>
</feature>
<name>A0ABQ2WCY3_9ALTE</name>
<gene>
    <name evidence="7" type="primary">nalD</name>
    <name evidence="7" type="ORF">GCM10008111_02680</name>
</gene>
<dbReference type="PANTHER" id="PTHR47506:SF1">
    <property type="entry name" value="HTH-TYPE TRANSCRIPTIONAL REGULATOR YJDC"/>
    <property type="match status" value="1"/>
</dbReference>
<reference evidence="8" key="1">
    <citation type="journal article" date="2019" name="Int. J. Syst. Evol. Microbiol.">
        <title>The Global Catalogue of Microorganisms (GCM) 10K type strain sequencing project: providing services to taxonomists for standard genome sequencing and annotation.</title>
        <authorList>
            <consortium name="The Broad Institute Genomics Platform"/>
            <consortium name="The Broad Institute Genome Sequencing Center for Infectious Disease"/>
            <person name="Wu L."/>
            <person name="Ma J."/>
        </authorList>
    </citation>
    <scope>NUCLEOTIDE SEQUENCE [LARGE SCALE GENOMIC DNA]</scope>
    <source>
        <strain evidence="8">KCTC 23723</strain>
    </source>
</reference>
<evidence type="ECO:0000256" key="4">
    <source>
        <dbReference type="ARBA" id="ARBA00023163"/>
    </source>
</evidence>
<dbReference type="InterPro" id="IPR001647">
    <property type="entry name" value="HTH_TetR"/>
</dbReference>
<protein>
    <submittedName>
        <fullName evidence="7">TetR family transcriptional regulator</fullName>
    </submittedName>
</protein>
<dbReference type="Gene3D" id="1.10.357.10">
    <property type="entry name" value="Tetracycline Repressor, domain 2"/>
    <property type="match status" value="1"/>
</dbReference>
<dbReference type="RefSeq" id="WP_189479680.1">
    <property type="nucleotide sequence ID" value="NZ_BMYR01000001.1"/>
</dbReference>
<evidence type="ECO:0000313" key="8">
    <source>
        <dbReference type="Proteomes" id="UP000634667"/>
    </source>
</evidence>
<dbReference type="Proteomes" id="UP000634667">
    <property type="component" value="Unassembled WGS sequence"/>
</dbReference>
<comment type="caution">
    <text evidence="7">The sequence shown here is derived from an EMBL/GenBank/DDBJ whole genome shotgun (WGS) entry which is preliminary data.</text>
</comment>
<sequence length="206" mass="23677">MARPCKADSEQTRDKILDAAELMFLEHGYGKTSLEMIARAGGFTRGAIYWHFADKVSLFNAMLQRVKLPMERMFEQKIEQQTDPLAALYDMCHASLMQLYEDARHYRVHAILLTRCEQVGDLADLHQHDLDLHNRIRLRCEALFAKARDMGLVAAELDEKRAAFALKAYVMGLYLSVLREQSEQASAPMITLLLSDYFAQLRCHPR</sequence>
<keyword evidence="4" id="KW-0804">Transcription</keyword>
<accession>A0ABQ2WCY3</accession>
<evidence type="ECO:0000256" key="2">
    <source>
        <dbReference type="ARBA" id="ARBA00023015"/>
    </source>
</evidence>
<proteinExistence type="predicted"/>
<dbReference type="Pfam" id="PF08361">
    <property type="entry name" value="TetR_C_2"/>
    <property type="match status" value="1"/>
</dbReference>
<keyword evidence="1" id="KW-0678">Repressor</keyword>
<dbReference type="InterPro" id="IPR036271">
    <property type="entry name" value="Tet_transcr_reg_TetR-rel_C_sf"/>
</dbReference>
<evidence type="ECO:0000256" key="3">
    <source>
        <dbReference type="ARBA" id="ARBA00023125"/>
    </source>
</evidence>
<dbReference type="EMBL" id="BMYR01000001">
    <property type="protein sequence ID" value="GGW50273.1"/>
    <property type="molecule type" value="Genomic_DNA"/>
</dbReference>
<dbReference type="PANTHER" id="PTHR47506">
    <property type="entry name" value="TRANSCRIPTIONAL REGULATORY PROTEIN"/>
    <property type="match status" value="1"/>
</dbReference>
<dbReference type="Pfam" id="PF00440">
    <property type="entry name" value="TetR_N"/>
    <property type="match status" value="1"/>
</dbReference>
<evidence type="ECO:0000256" key="1">
    <source>
        <dbReference type="ARBA" id="ARBA00022491"/>
    </source>
</evidence>
<dbReference type="SUPFAM" id="SSF46689">
    <property type="entry name" value="Homeodomain-like"/>
    <property type="match status" value="1"/>
</dbReference>
<keyword evidence="8" id="KW-1185">Reference proteome</keyword>
<evidence type="ECO:0000259" key="6">
    <source>
        <dbReference type="PROSITE" id="PS50977"/>
    </source>
</evidence>
<dbReference type="SUPFAM" id="SSF48498">
    <property type="entry name" value="Tetracyclin repressor-like, C-terminal domain"/>
    <property type="match status" value="1"/>
</dbReference>
<evidence type="ECO:0000313" key="7">
    <source>
        <dbReference type="EMBL" id="GGW50273.1"/>
    </source>
</evidence>
<dbReference type="InterPro" id="IPR009057">
    <property type="entry name" value="Homeodomain-like_sf"/>
</dbReference>
<dbReference type="PRINTS" id="PR00455">
    <property type="entry name" value="HTHTETR"/>
</dbReference>
<dbReference type="InterPro" id="IPR013572">
    <property type="entry name" value="Tscrpt_reg_MAATS_C"/>
</dbReference>
<keyword evidence="3 5" id="KW-0238">DNA-binding</keyword>
<keyword evidence="2" id="KW-0805">Transcription regulation</keyword>
<dbReference type="PROSITE" id="PS50977">
    <property type="entry name" value="HTH_TETR_2"/>
    <property type="match status" value="1"/>
</dbReference>
<evidence type="ECO:0000256" key="5">
    <source>
        <dbReference type="PROSITE-ProRule" id="PRU00335"/>
    </source>
</evidence>
<feature type="domain" description="HTH tetR-type" evidence="6">
    <location>
        <begin position="10"/>
        <end position="70"/>
    </location>
</feature>